<dbReference type="InterPro" id="IPR011206">
    <property type="entry name" value="Citrate_lyase_beta/mcl1/mcl2"/>
</dbReference>
<evidence type="ECO:0000256" key="1">
    <source>
        <dbReference type="ARBA" id="ARBA00001946"/>
    </source>
</evidence>
<dbReference type="PANTHER" id="PTHR32308:SF10">
    <property type="entry name" value="CITRATE LYASE SUBUNIT BETA"/>
    <property type="match status" value="1"/>
</dbReference>
<feature type="binding site" evidence="4">
    <location>
        <position position="139"/>
    </location>
    <ligand>
        <name>substrate</name>
    </ligand>
</feature>
<dbReference type="InterPro" id="IPR005000">
    <property type="entry name" value="Aldolase/citrate-lyase_domain"/>
</dbReference>
<comment type="cofactor">
    <cofactor evidence="1">
        <name>Mg(2+)</name>
        <dbReference type="ChEBI" id="CHEBI:18420"/>
    </cofactor>
</comment>
<name>A0AA41Q6C9_9ACTN</name>
<evidence type="ECO:0000259" key="6">
    <source>
        <dbReference type="Pfam" id="PF03328"/>
    </source>
</evidence>
<feature type="binding site" evidence="4">
    <location>
        <position position="78"/>
    </location>
    <ligand>
        <name>substrate</name>
    </ligand>
</feature>
<feature type="domain" description="HpcH/HpaI aldolase/citrate lyase" evidence="6">
    <location>
        <begin position="16"/>
        <end position="234"/>
    </location>
</feature>
<organism evidence="7 8">
    <name type="scientific">Yinghuangia soli</name>
    <dbReference type="NCBI Taxonomy" id="2908204"/>
    <lineage>
        <taxon>Bacteria</taxon>
        <taxon>Bacillati</taxon>
        <taxon>Actinomycetota</taxon>
        <taxon>Actinomycetes</taxon>
        <taxon>Kitasatosporales</taxon>
        <taxon>Streptomycetaceae</taxon>
        <taxon>Yinghuangia</taxon>
    </lineage>
</organism>
<keyword evidence="7" id="KW-0456">Lyase</keyword>
<keyword evidence="2 5" id="KW-0479">Metal-binding</keyword>
<dbReference type="GO" id="GO:0016829">
    <property type="term" value="F:lyase activity"/>
    <property type="evidence" value="ECO:0007669"/>
    <property type="project" value="UniProtKB-KW"/>
</dbReference>
<evidence type="ECO:0000313" key="8">
    <source>
        <dbReference type="Proteomes" id="UP001165378"/>
    </source>
</evidence>
<evidence type="ECO:0000256" key="4">
    <source>
        <dbReference type="PIRSR" id="PIRSR015582-1"/>
    </source>
</evidence>
<dbReference type="EMBL" id="JAKFHA010000024">
    <property type="protein sequence ID" value="MCF2531516.1"/>
    <property type="molecule type" value="Genomic_DNA"/>
</dbReference>
<comment type="caution">
    <text evidence="7">The sequence shown here is derived from an EMBL/GenBank/DDBJ whole genome shotgun (WGS) entry which is preliminary data.</text>
</comment>
<evidence type="ECO:0000256" key="5">
    <source>
        <dbReference type="PIRSR" id="PIRSR015582-2"/>
    </source>
</evidence>
<proteinExistence type="predicted"/>
<feature type="binding site" evidence="5">
    <location>
        <position position="165"/>
    </location>
    <ligand>
        <name>Mg(2+)</name>
        <dbReference type="ChEBI" id="CHEBI:18420"/>
    </ligand>
</feature>
<dbReference type="AlphaFoldDB" id="A0AA41Q6C9"/>
<reference evidence="7" key="1">
    <citation type="submission" date="2022-01" db="EMBL/GenBank/DDBJ databases">
        <title>Genome-Based Taxonomic Classification of the Phylum Actinobacteria.</title>
        <authorList>
            <person name="Gao Y."/>
        </authorList>
    </citation>
    <scope>NUCLEOTIDE SEQUENCE</scope>
    <source>
        <strain evidence="7">KLBMP 8922</strain>
    </source>
</reference>
<dbReference type="PIRSF" id="PIRSF015582">
    <property type="entry name" value="Cit_lyase_B"/>
    <property type="match status" value="1"/>
</dbReference>
<keyword evidence="8" id="KW-1185">Reference proteome</keyword>
<dbReference type="PANTHER" id="PTHR32308">
    <property type="entry name" value="LYASE BETA SUBUNIT, PUTATIVE (AFU_ORTHOLOGUE AFUA_4G13030)-RELATED"/>
    <property type="match status" value="1"/>
</dbReference>
<evidence type="ECO:0000313" key="7">
    <source>
        <dbReference type="EMBL" id="MCF2531516.1"/>
    </source>
</evidence>
<dbReference type="Gene3D" id="3.20.20.60">
    <property type="entry name" value="Phosphoenolpyruvate-binding domains"/>
    <property type="match status" value="1"/>
</dbReference>
<dbReference type="RefSeq" id="WP_235056165.1">
    <property type="nucleotide sequence ID" value="NZ_JAKFHA010000024.1"/>
</dbReference>
<dbReference type="Proteomes" id="UP001165378">
    <property type="component" value="Unassembled WGS sequence"/>
</dbReference>
<dbReference type="InterPro" id="IPR040442">
    <property type="entry name" value="Pyrv_kinase-like_dom_sf"/>
</dbReference>
<keyword evidence="3 5" id="KW-0460">Magnesium</keyword>
<dbReference type="SUPFAM" id="SSF51621">
    <property type="entry name" value="Phosphoenolpyruvate/pyruvate domain"/>
    <property type="match status" value="1"/>
</dbReference>
<accession>A0AA41Q6C9</accession>
<evidence type="ECO:0000256" key="3">
    <source>
        <dbReference type="ARBA" id="ARBA00022842"/>
    </source>
</evidence>
<feature type="binding site" evidence="5">
    <location>
        <position position="139"/>
    </location>
    <ligand>
        <name>Mg(2+)</name>
        <dbReference type="ChEBI" id="CHEBI:18420"/>
    </ligand>
</feature>
<dbReference type="Pfam" id="PF03328">
    <property type="entry name" value="HpcH_HpaI"/>
    <property type="match status" value="1"/>
</dbReference>
<gene>
    <name evidence="7" type="ORF">LZ495_30475</name>
</gene>
<evidence type="ECO:0000256" key="2">
    <source>
        <dbReference type="ARBA" id="ARBA00022723"/>
    </source>
</evidence>
<protein>
    <submittedName>
        <fullName evidence="7">CoA ester lyase</fullName>
    </submittedName>
</protein>
<sequence length="298" mass="31189">MSAHPSSPPPPEPAPRSWLYVPGNRPEMLDKALGRGADAVIVDLEDAVPFAAKESARAYVATWLAARRPSDAVQIWVRINPGAAGHLDAAAVAAPALRGLCQAKCTGPDDVLALGAVLDRAEEQAGLPQGRIAVSPLLEDAGAVLAAPDVARAPRVVQLQLGEADLCAELGIEPGPDGTELLGIRTQVLLASAAAGIRPPVGPVATDYRDEEALRRSTEALRRLGYRSRACIHPAQLPTVHAVFTPSEARLDAARRLVERFDAAVAAGEAVLVGDDGRMVDEAVVRQARRVVAAGSRP</sequence>
<dbReference type="InterPro" id="IPR015813">
    <property type="entry name" value="Pyrv/PenolPyrv_kinase-like_dom"/>
</dbReference>
<dbReference type="GO" id="GO:0006107">
    <property type="term" value="P:oxaloacetate metabolic process"/>
    <property type="evidence" value="ECO:0007669"/>
    <property type="project" value="TreeGrafter"/>
</dbReference>
<dbReference type="GO" id="GO:0000287">
    <property type="term" value="F:magnesium ion binding"/>
    <property type="evidence" value="ECO:0007669"/>
    <property type="project" value="TreeGrafter"/>
</dbReference>